<evidence type="ECO:0000256" key="1">
    <source>
        <dbReference type="ARBA" id="ARBA00000900"/>
    </source>
</evidence>
<reference evidence="12" key="2">
    <citation type="submission" date="2025-08" db="UniProtKB">
        <authorList>
            <consortium name="RefSeq"/>
        </authorList>
    </citation>
    <scope>IDENTIFICATION</scope>
    <source>
        <tissue evidence="12">Leaf</tissue>
    </source>
</reference>
<dbReference type="Pfam" id="PF13639">
    <property type="entry name" value="zf-RING_2"/>
    <property type="match status" value="1"/>
</dbReference>
<evidence type="ECO:0000259" key="10">
    <source>
        <dbReference type="PROSITE" id="PS50089"/>
    </source>
</evidence>
<sequence>MGMMSSCFSIRDHPSENSDGSDSGNYLVSKFNSIFNKVKGTFSGNEVHLTYSTKQQAASVVDAILDRTAVSVNEILIPTSSDVYQSGHQSSEQNPDETLDEASASASASASVNEGVTDQNAESGQSEAAAAAAAAAASVNTDILNTSSGHIHQNVEIGLPSEQNVEVGLITLDEAAAAAVNADFLNTSSAHIHQNVQRGEASEQSSREVVILDQLTNATLSKEEVLPAQTQLNSCTQESSLKLITKDDQVFPSSDEEDVCPTCLEDYEPDNPKIVAECSHHFHLSCIYEWMERSETCPICNRLMVINENN</sequence>
<evidence type="ECO:0000256" key="3">
    <source>
        <dbReference type="ARBA" id="ARBA00022679"/>
    </source>
</evidence>
<keyword evidence="11" id="KW-1185">Reference proteome</keyword>
<dbReference type="GeneID" id="130465903"/>
<dbReference type="PANTHER" id="PTHR46463">
    <property type="entry name" value="ZINC FINGER, RING/FYVE/PHD-TYPE"/>
    <property type="match status" value="1"/>
</dbReference>
<keyword evidence="7" id="KW-0862">Zinc</keyword>
<evidence type="ECO:0000256" key="6">
    <source>
        <dbReference type="ARBA" id="ARBA00022786"/>
    </source>
</evidence>
<dbReference type="InterPro" id="IPR001841">
    <property type="entry name" value="Znf_RING"/>
</dbReference>
<protein>
    <recommendedName>
        <fullName evidence="2">RING-type E3 ubiquitin transferase</fullName>
        <ecNumber evidence="2">2.3.2.27</ecNumber>
    </recommendedName>
</protein>
<evidence type="ECO:0000256" key="8">
    <source>
        <dbReference type="PROSITE-ProRule" id="PRU00175"/>
    </source>
</evidence>
<feature type="compositionally biased region" description="Polar residues" evidence="9">
    <location>
        <begin position="112"/>
        <end position="126"/>
    </location>
</feature>
<dbReference type="InterPro" id="IPR013083">
    <property type="entry name" value="Znf_RING/FYVE/PHD"/>
</dbReference>
<feature type="region of interest" description="Disordered" evidence="9">
    <location>
        <begin position="1"/>
        <end position="22"/>
    </location>
</feature>
<gene>
    <name evidence="12" type="primary">LOC130465903</name>
</gene>
<evidence type="ECO:0000256" key="4">
    <source>
        <dbReference type="ARBA" id="ARBA00022723"/>
    </source>
</evidence>
<evidence type="ECO:0000256" key="5">
    <source>
        <dbReference type="ARBA" id="ARBA00022771"/>
    </source>
</evidence>
<keyword evidence="4" id="KW-0479">Metal-binding</keyword>
<evidence type="ECO:0000313" key="11">
    <source>
        <dbReference type="Proteomes" id="UP000813463"/>
    </source>
</evidence>
<name>A0ABM3R4Z8_SPIOL</name>
<dbReference type="Proteomes" id="UP000813463">
    <property type="component" value="Chromosome 1"/>
</dbReference>
<keyword evidence="3" id="KW-0808">Transferase</keyword>
<dbReference type="Gene3D" id="3.30.40.10">
    <property type="entry name" value="Zinc/RING finger domain, C3HC4 (zinc finger)"/>
    <property type="match status" value="1"/>
</dbReference>
<feature type="compositionally biased region" description="Low complexity" evidence="9">
    <location>
        <begin position="102"/>
        <end position="111"/>
    </location>
</feature>
<accession>A0ABM3R4Z8</accession>
<feature type="domain" description="RING-type" evidence="10">
    <location>
        <begin position="260"/>
        <end position="301"/>
    </location>
</feature>
<dbReference type="PROSITE" id="PS50089">
    <property type="entry name" value="ZF_RING_2"/>
    <property type="match status" value="1"/>
</dbReference>
<dbReference type="CDD" id="cd23116">
    <property type="entry name" value="RING-H2_AIRP1-like"/>
    <property type="match status" value="1"/>
</dbReference>
<dbReference type="SUPFAM" id="SSF57850">
    <property type="entry name" value="RING/U-box"/>
    <property type="match status" value="1"/>
</dbReference>
<dbReference type="EC" id="2.3.2.27" evidence="2"/>
<proteinExistence type="predicted"/>
<comment type="catalytic activity">
    <reaction evidence="1">
        <text>S-ubiquitinyl-[E2 ubiquitin-conjugating enzyme]-L-cysteine + [acceptor protein]-L-lysine = [E2 ubiquitin-conjugating enzyme]-L-cysteine + N(6)-ubiquitinyl-[acceptor protein]-L-lysine.</text>
        <dbReference type="EC" id="2.3.2.27"/>
    </reaction>
</comment>
<reference evidence="11" key="1">
    <citation type="journal article" date="2021" name="Nat. Commun.">
        <title>Genomic analyses provide insights into spinach domestication and the genetic basis of agronomic traits.</title>
        <authorList>
            <person name="Cai X."/>
            <person name="Sun X."/>
            <person name="Xu C."/>
            <person name="Sun H."/>
            <person name="Wang X."/>
            <person name="Ge C."/>
            <person name="Zhang Z."/>
            <person name="Wang Q."/>
            <person name="Fei Z."/>
            <person name="Jiao C."/>
            <person name="Wang Q."/>
        </authorList>
    </citation>
    <scope>NUCLEOTIDE SEQUENCE [LARGE SCALE GENOMIC DNA]</scope>
    <source>
        <strain evidence="11">cv. Varoflay</strain>
    </source>
</reference>
<evidence type="ECO:0000256" key="7">
    <source>
        <dbReference type="ARBA" id="ARBA00022833"/>
    </source>
</evidence>
<feature type="compositionally biased region" description="Polar residues" evidence="9">
    <location>
        <begin position="83"/>
        <end position="93"/>
    </location>
</feature>
<keyword evidence="5 8" id="KW-0863">Zinc-finger</keyword>
<evidence type="ECO:0000256" key="9">
    <source>
        <dbReference type="SAM" id="MobiDB-lite"/>
    </source>
</evidence>
<dbReference type="RefSeq" id="XP_056690681.1">
    <property type="nucleotide sequence ID" value="XM_056834703.1"/>
</dbReference>
<keyword evidence="6" id="KW-0833">Ubl conjugation pathway</keyword>
<dbReference type="PANTHER" id="PTHR46463:SF10">
    <property type="entry name" value="OS01G0926200 PROTEIN"/>
    <property type="match status" value="1"/>
</dbReference>
<dbReference type="SMART" id="SM00184">
    <property type="entry name" value="RING"/>
    <property type="match status" value="1"/>
</dbReference>
<evidence type="ECO:0000256" key="2">
    <source>
        <dbReference type="ARBA" id="ARBA00012483"/>
    </source>
</evidence>
<evidence type="ECO:0000313" key="12">
    <source>
        <dbReference type="RefSeq" id="XP_056690681.1"/>
    </source>
</evidence>
<feature type="region of interest" description="Disordered" evidence="9">
    <location>
        <begin position="83"/>
        <end position="127"/>
    </location>
</feature>
<organism evidence="11 12">
    <name type="scientific">Spinacia oleracea</name>
    <name type="common">Spinach</name>
    <dbReference type="NCBI Taxonomy" id="3562"/>
    <lineage>
        <taxon>Eukaryota</taxon>
        <taxon>Viridiplantae</taxon>
        <taxon>Streptophyta</taxon>
        <taxon>Embryophyta</taxon>
        <taxon>Tracheophyta</taxon>
        <taxon>Spermatophyta</taxon>
        <taxon>Magnoliopsida</taxon>
        <taxon>eudicotyledons</taxon>
        <taxon>Gunneridae</taxon>
        <taxon>Pentapetalae</taxon>
        <taxon>Caryophyllales</taxon>
        <taxon>Chenopodiaceae</taxon>
        <taxon>Chenopodioideae</taxon>
        <taxon>Anserineae</taxon>
        <taxon>Spinacia</taxon>
    </lineage>
</organism>